<dbReference type="InterPro" id="IPR036389">
    <property type="entry name" value="RNase_III_sf"/>
</dbReference>
<dbReference type="GO" id="GO:0005634">
    <property type="term" value="C:nucleus"/>
    <property type="evidence" value="ECO:0007669"/>
    <property type="project" value="TreeGrafter"/>
</dbReference>
<dbReference type="AlphaFoldDB" id="A0A835HHR5"/>
<dbReference type="PANTHER" id="PTHR14950">
    <property type="entry name" value="DICER-RELATED"/>
    <property type="match status" value="1"/>
</dbReference>
<gene>
    <name evidence="3" type="ORF">IFM89_001857</name>
</gene>
<dbReference type="InterPro" id="IPR000999">
    <property type="entry name" value="RNase_III_dom"/>
</dbReference>
<proteinExistence type="predicted"/>
<dbReference type="Gene3D" id="1.10.1520.10">
    <property type="entry name" value="Ribonuclease III domain"/>
    <property type="match status" value="1"/>
</dbReference>
<evidence type="ECO:0000313" key="4">
    <source>
        <dbReference type="Proteomes" id="UP000631114"/>
    </source>
</evidence>
<comment type="caution">
    <text evidence="3">The sequence shown here is derived from an EMBL/GenBank/DDBJ whole genome shotgun (WGS) entry which is preliminary data.</text>
</comment>
<dbReference type="EMBL" id="JADFTS010000006">
    <property type="protein sequence ID" value="KAF9599911.1"/>
    <property type="molecule type" value="Genomic_DNA"/>
</dbReference>
<dbReference type="CDD" id="cd00593">
    <property type="entry name" value="RIBOc"/>
    <property type="match status" value="1"/>
</dbReference>
<dbReference type="GO" id="GO:0004525">
    <property type="term" value="F:ribonuclease III activity"/>
    <property type="evidence" value="ECO:0007669"/>
    <property type="project" value="InterPro"/>
</dbReference>
<dbReference type="Proteomes" id="UP000631114">
    <property type="component" value="Unassembled WGS sequence"/>
</dbReference>
<dbReference type="SUPFAM" id="SSF69065">
    <property type="entry name" value="RNase III domain-like"/>
    <property type="match status" value="1"/>
</dbReference>
<dbReference type="PROSITE" id="PS50142">
    <property type="entry name" value="RNASE_3_2"/>
    <property type="match status" value="1"/>
</dbReference>
<dbReference type="GO" id="GO:0005737">
    <property type="term" value="C:cytoplasm"/>
    <property type="evidence" value="ECO:0007669"/>
    <property type="project" value="TreeGrafter"/>
</dbReference>
<reference evidence="3 4" key="1">
    <citation type="submission" date="2020-10" db="EMBL/GenBank/DDBJ databases">
        <title>The Coptis chinensis genome and diversification of protoberbering-type alkaloids.</title>
        <authorList>
            <person name="Wang B."/>
            <person name="Shu S."/>
            <person name="Song C."/>
            <person name="Liu Y."/>
        </authorList>
    </citation>
    <scope>NUCLEOTIDE SEQUENCE [LARGE SCALE GENOMIC DNA]</scope>
    <source>
        <strain evidence="3">HL-2020</strain>
        <tissue evidence="3">Leaf</tissue>
    </source>
</reference>
<protein>
    <recommendedName>
        <fullName evidence="2">RNase III domain-containing protein</fullName>
    </recommendedName>
</protein>
<name>A0A835HHR5_9MAGN</name>
<organism evidence="3 4">
    <name type="scientific">Coptis chinensis</name>
    <dbReference type="NCBI Taxonomy" id="261450"/>
    <lineage>
        <taxon>Eukaryota</taxon>
        <taxon>Viridiplantae</taxon>
        <taxon>Streptophyta</taxon>
        <taxon>Embryophyta</taxon>
        <taxon>Tracheophyta</taxon>
        <taxon>Spermatophyta</taxon>
        <taxon>Magnoliopsida</taxon>
        <taxon>Ranunculales</taxon>
        <taxon>Ranunculaceae</taxon>
        <taxon>Coptidoideae</taxon>
        <taxon>Coptis</taxon>
    </lineage>
</organism>
<dbReference type="GO" id="GO:0030422">
    <property type="term" value="P:siRNA processing"/>
    <property type="evidence" value="ECO:0007669"/>
    <property type="project" value="TreeGrafter"/>
</dbReference>
<dbReference type="OrthoDB" id="6513042at2759"/>
<accession>A0A835HHR5</accession>
<dbReference type="PANTHER" id="PTHR14950:SF49">
    <property type="entry name" value="RIBONUCLEASE 3-LIKE PROTEIN 2-RELATED"/>
    <property type="match status" value="1"/>
</dbReference>
<keyword evidence="1" id="KW-0378">Hydrolase</keyword>
<dbReference type="GO" id="GO:0003723">
    <property type="term" value="F:RNA binding"/>
    <property type="evidence" value="ECO:0007669"/>
    <property type="project" value="TreeGrafter"/>
</dbReference>
<sequence>MVKNFLEKHWKVKEQIEQQKKGTKTIPIWVKTDLPKKLWTKSGINYAASLIGNPICVDEATQNRTRLNYACMCVEVGINCAFPNSVSFNLGKGLKLERVLGLPDGLDFHMNEQCLAYEVYQIRDMRRHLFPEFVGDAALGLAFANFIYITYPDLDPGQLWLLRASNINTERLARVAVRHGLFHFVRHNAPSLDAKVNEFSLAIKKEEQACEISKYGGKVIAPKVLADIVEPVAAAVYVDAKIDLKFMWENYVIVFS</sequence>
<evidence type="ECO:0000313" key="3">
    <source>
        <dbReference type="EMBL" id="KAF9599911.1"/>
    </source>
</evidence>
<feature type="domain" description="RNase III" evidence="2">
    <location>
        <begin position="95"/>
        <end position="241"/>
    </location>
</feature>
<evidence type="ECO:0000256" key="1">
    <source>
        <dbReference type="ARBA" id="ARBA00022801"/>
    </source>
</evidence>
<dbReference type="Pfam" id="PF00636">
    <property type="entry name" value="Ribonuclease_3"/>
    <property type="match status" value="1"/>
</dbReference>
<evidence type="ECO:0000259" key="2">
    <source>
        <dbReference type="PROSITE" id="PS50142"/>
    </source>
</evidence>
<keyword evidence="4" id="KW-1185">Reference proteome</keyword>
<dbReference type="SMART" id="SM00535">
    <property type="entry name" value="RIBOc"/>
    <property type="match status" value="1"/>
</dbReference>